<comment type="caution">
    <text evidence="1">The sequence shown here is derived from an EMBL/GenBank/DDBJ whole genome shotgun (WGS) entry which is preliminary data.</text>
</comment>
<accession>A0ABQ8UA95</accession>
<name>A0ABQ8UA95_9EUKA</name>
<proteinExistence type="predicted"/>
<gene>
    <name evidence="1" type="ORF">PAPYR_11104</name>
</gene>
<keyword evidence="2" id="KW-1185">Reference proteome</keyword>
<protein>
    <submittedName>
        <fullName evidence="1">Uncharacterized protein</fullName>
    </submittedName>
</protein>
<dbReference type="EMBL" id="JAPMOS010000172">
    <property type="protein sequence ID" value="KAJ4454249.1"/>
    <property type="molecule type" value="Genomic_DNA"/>
</dbReference>
<evidence type="ECO:0000313" key="2">
    <source>
        <dbReference type="Proteomes" id="UP001141327"/>
    </source>
</evidence>
<reference evidence="1" key="1">
    <citation type="journal article" date="2022" name="bioRxiv">
        <title>Genomics of Preaxostyla Flagellates Illuminates Evolutionary Transitions and the Path Towards Mitochondrial Loss.</title>
        <authorList>
            <person name="Novak L.V.F."/>
            <person name="Treitli S.C."/>
            <person name="Pyrih J."/>
            <person name="Halakuc P."/>
            <person name="Pipaliya S.V."/>
            <person name="Vacek V."/>
            <person name="Brzon O."/>
            <person name="Soukal P."/>
            <person name="Eme L."/>
            <person name="Dacks J.B."/>
            <person name="Karnkowska A."/>
            <person name="Elias M."/>
            <person name="Hampl V."/>
        </authorList>
    </citation>
    <scope>NUCLEOTIDE SEQUENCE</scope>
    <source>
        <strain evidence="1">RCP-MX</strain>
    </source>
</reference>
<evidence type="ECO:0000313" key="1">
    <source>
        <dbReference type="EMBL" id="KAJ4454249.1"/>
    </source>
</evidence>
<sequence length="172" mass="19005">MGGFWFPEAKGPVQEVALFFRDAAKVPAHFPSPDTRLPEFLSCFSMPVPFYFAYRAPISLLLANRSNSNVPTPFCSSSPWLISRRNPSIQAPLTGAFAQGTQSILLSVPKNRSFGRATPSIPIDDLLPARPKSNLFAPVQGRHLAQQNHSLQFVFVDVLTGGREFPALELHR</sequence>
<dbReference type="Proteomes" id="UP001141327">
    <property type="component" value="Unassembled WGS sequence"/>
</dbReference>
<organism evidence="1 2">
    <name type="scientific">Paratrimastix pyriformis</name>
    <dbReference type="NCBI Taxonomy" id="342808"/>
    <lineage>
        <taxon>Eukaryota</taxon>
        <taxon>Metamonada</taxon>
        <taxon>Preaxostyla</taxon>
        <taxon>Paratrimastigidae</taxon>
        <taxon>Paratrimastix</taxon>
    </lineage>
</organism>